<proteinExistence type="predicted"/>
<reference evidence="1 2" key="1">
    <citation type="journal article" date="2022" name="New Phytol.">
        <title>Ecological generalism drives hyperdiversity of secondary metabolite gene clusters in xylarialean endophytes.</title>
        <authorList>
            <person name="Franco M.E.E."/>
            <person name="Wisecaver J.H."/>
            <person name="Arnold A.E."/>
            <person name="Ju Y.M."/>
            <person name="Slot J.C."/>
            <person name="Ahrendt S."/>
            <person name="Moore L.P."/>
            <person name="Eastman K.E."/>
            <person name="Scott K."/>
            <person name="Konkel Z."/>
            <person name="Mondo S.J."/>
            <person name="Kuo A."/>
            <person name="Hayes R.D."/>
            <person name="Haridas S."/>
            <person name="Andreopoulos B."/>
            <person name="Riley R."/>
            <person name="LaButti K."/>
            <person name="Pangilinan J."/>
            <person name="Lipzen A."/>
            <person name="Amirebrahimi M."/>
            <person name="Yan J."/>
            <person name="Adam C."/>
            <person name="Keymanesh K."/>
            <person name="Ng V."/>
            <person name="Louie K."/>
            <person name="Northen T."/>
            <person name="Drula E."/>
            <person name="Henrissat B."/>
            <person name="Hsieh H.M."/>
            <person name="Youens-Clark K."/>
            <person name="Lutzoni F."/>
            <person name="Miadlikowska J."/>
            <person name="Eastwood D.C."/>
            <person name="Hamelin R.C."/>
            <person name="Grigoriev I.V."/>
            <person name="U'Ren J.M."/>
        </authorList>
    </citation>
    <scope>NUCLEOTIDE SEQUENCE [LARGE SCALE GENOMIC DNA]</scope>
    <source>
        <strain evidence="1 2">CBS 119005</strain>
    </source>
</reference>
<gene>
    <name evidence="1" type="ORF">F4820DRAFT_449853</name>
</gene>
<accession>A0ACB9YXZ8</accession>
<sequence>MVRITFLAILSIALPALAVPVVPVIVPDAAGAIHVGNGNGTQFIGGECEKEADCASTCCAFVIGGNFGVCSGLRATTQAGKAGCGFGTPGATPVSVAAPAPTGSTCSN</sequence>
<name>A0ACB9YXZ8_9PEZI</name>
<organism evidence="1 2">
    <name type="scientific">Hypoxylon rubiginosum</name>
    <dbReference type="NCBI Taxonomy" id="110542"/>
    <lineage>
        <taxon>Eukaryota</taxon>
        <taxon>Fungi</taxon>
        <taxon>Dikarya</taxon>
        <taxon>Ascomycota</taxon>
        <taxon>Pezizomycotina</taxon>
        <taxon>Sordariomycetes</taxon>
        <taxon>Xylariomycetidae</taxon>
        <taxon>Xylariales</taxon>
        <taxon>Hypoxylaceae</taxon>
        <taxon>Hypoxylon</taxon>
    </lineage>
</organism>
<evidence type="ECO:0000313" key="1">
    <source>
        <dbReference type="EMBL" id="KAI4863585.1"/>
    </source>
</evidence>
<evidence type="ECO:0000313" key="2">
    <source>
        <dbReference type="Proteomes" id="UP001497700"/>
    </source>
</evidence>
<protein>
    <submittedName>
        <fullName evidence="1">Uncharacterized protein</fullName>
    </submittedName>
</protein>
<dbReference type="Proteomes" id="UP001497700">
    <property type="component" value="Unassembled WGS sequence"/>
</dbReference>
<dbReference type="EMBL" id="MU393501">
    <property type="protein sequence ID" value="KAI4863585.1"/>
    <property type="molecule type" value="Genomic_DNA"/>
</dbReference>
<comment type="caution">
    <text evidence="1">The sequence shown here is derived from an EMBL/GenBank/DDBJ whole genome shotgun (WGS) entry which is preliminary data.</text>
</comment>
<keyword evidence="2" id="KW-1185">Reference proteome</keyword>